<organism evidence="1 2">
    <name type="scientific">Ridgeia piscesae</name>
    <name type="common">Tubeworm</name>
    <dbReference type="NCBI Taxonomy" id="27915"/>
    <lineage>
        <taxon>Eukaryota</taxon>
        <taxon>Metazoa</taxon>
        <taxon>Spiralia</taxon>
        <taxon>Lophotrochozoa</taxon>
        <taxon>Annelida</taxon>
        <taxon>Polychaeta</taxon>
        <taxon>Sedentaria</taxon>
        <taxon>Canalipalpata</taxon>
        <taxon>Sabellida</taxon>
        <taxon>Siboglinidae</taxon>
        <taxon>Ridgeia</taxon>
    </lineage>
</organism>
<accession>A0AAD9NS37</accession>
<evidence type="ECO:0000313" key="1">
    <source>
        <dbReference type="EMBL" id="KAK2180370.1"/>
    </source>
</evidence>
<reference evidence="1" key="1">
    <citation type="journal article" date="2023" name="Mol. Biol. Evol.">
        <title>Third-Generation Sequencing Reveals the Adaptive Role of the Epigenome in Three Deep-Sea Polychaetes.</title>
        <authorList>
            <person name="Perez M."/>
            <person name="Aroh O."/>
            <person name="Sun Y."/>
            <person name="Lan Y."/>
            <person name="Juniper S.K."/>
            <person name="Young C.R."/>
            <person name="Angers B."/>
            <person name="Qian P.Y."/>
        </authorList>
    </citation>
    <scope>NUCLEOTIDE SEQUENCE</scope>
    <source>
        <strain evidence="1">R07B-5</strain>
    </source>
</reference>
<gene>
    <name evidence="1" type="ORF">NP493_446g03021</name>
</gene>
<keyword evidence="2" id="KW-1185">Reference proteome</keyword>
<dbReference type="EMBL" id="JAODUO010000446">
    <property type="protein sequence ID" value="KAK2180370.1"/>
    <property type="molecule type" value="Genomic_DNA"/>
</dbReference>
<evidence type="ECO:0000313" key="2">
    <source>
        <dbReference type="Proteomes" id="UP001209878"/>
    </source>
</evidence>
<name>A0AAD9NS37_RIDPI</name>
<proteinExistence type="predicted"/>
<dbReference type="AlphaFoldDB" id="A0AAD9NS37"/>
<sequence length="251" mass="28685">MFVTLTVNLDNRNDRHSVRNDVYSAFTRSNRVARAPEDDGRVPGRLTVFFPPNVIATHREKLRLASRRPAIRDMYETSNSQYGTEWNTARPIAESFTQSAPYKTLMNRRVVGPEQTPMDKDSLATVHNPEHPCGIMSMSNVAMNTLGKFTNTRRDFYADKQGLWTNSSFNRREATLDRHLGTYSNLQGGWARVGPSTYDAIHSDGEWVPSWIIHSYEPATLRSLYDHPNVNPRYTNVPIENIPQNMDAVIR</sequence>
<dbReference type="Proteomes" id="UP001209878">
    <property type="component" value="Unassembled WGS sequence"/>
</dbReference>
<comment type="caution">
    <text evidence="1">The sequence shown here is derived from an EMBL/GenBank/DDBJ whole genome shotgun (WGS) entry which is preliminary data.</text>
</comment>
<protein>
    <submittedName>
        <fullName evidence="1">Uncharacterized protein</fullName>
    </submittedName>
</protein>